<proteinExistence type="predicted"/>
<dbReference type="AlphaFoldDB" id="A0A9D7XPQ6"/>
<evidence type="ECO:0000313" key="2">
    <source>
        <dbReference type="EMBL" id="MBK9983410.1"/>
    </source>
</evidence>
<reference evidence="2 3" key="1">
    <citation type="submission" date="2020-10" db="EMBL/GenBank/DDBJ databases">
        <title>Connecting structure to function with the recovery of over 1000 high-quality activated sludge metagenome-assembled genomes encoding full-length rRNA genes using long-read sequencing.</title>
        <authorList>
            <person name="Singleton C.M."/>
            <person name="Petriglieri F."/>
            <person name="Kristensen J.M."/>
            <person name="Kirkegaard R.H."/>
            <person name="Michaelsen T.Y."/>
            <person name="Andersen M.H."/>
            <person name="Karst S.M."/>
            <person name="Dueholm M.S."/>
            <person name="Nielsen P.H."/>
            <person name="Albertsen M."/>
        </authorList>
    </citation>
    <scope>NUCLEOTIDE SEQUENCE [LARGE SCALE GENOMIC DNA]</scope>
    <source>
        <strain evidence="2">Ribe_18-Q3-R11-54_MAXAC.273</strain>
    </source>
</reference>
<evidence type="ECO:0000259" key="1">
    <source>
        <dbReference type="Pfam" id="PF24880"/>
    </source>
</evidence>
<dbReference type="EMBL" id="JADKGY010000020">
    <property type="protein sequence ID" value="MBK9983410.1"/>
    <property type="molecule type" value="Genomic_DNA"/>
</dbReference>
<dbReference type="InterPro" id="IPR056640">
    <property type="entry name" value="DUF7738"/>
</dbReference>
<accession>A0A9D7XPQ6</accession>
<comment type="caution">
    <text evidence="2">The sequence shown here is derived from an EMBL/GenBank/DDBJ whole genome shotgun (WGS) entry which is preliminary data.</text>
</comment>
<organism evidence="2 3">
    <name type="scientific">Candidatus Opimibacter skivensis</name>
    <dbReference type="NCBI Taxonomy" id="2982028"/>
    <lineage>
        <taxon>Bacteria</taxon>
        <taxon>Pseudomonadati</taxon>
        <taxon>Bacteroidota</taxon>
        <taxon>Saprospiria</taxon>
        <taxon>Saprospirales</taxon>
        <taxon>Saprospiraceae</taxon>
        <taxon>Candidatus Opimibacter</taxon>
    </lineage>
</organism>
<feature type="domain" description="DUF7738" evidence="1">
    <location>
        <begin position="21"/>
        <end position="138"/>
    </location>
</feature>
<dbReference type="Proteomes" id="UP000808337">
    <property type="component" value="Unassembled WGS sequence"/>
</dbReference>
<evidence type="ECO:0000313" key="3">
    <source>
        <dbReference type="Proteomes" id="UP000808337"/>
    </source>
</evidence>
<gene>
    <name evidence="2" type="ORF">IPP15_13665</name>
</gene>
<name>A0A9D7XPQ6_9BACT</name>
<protein>
    <recommendedName>
        <fullName evidence="1">DUF7738 domain-containing protein</fullName>
    </recommendedName>
</protein>
<sequence>MRTFSTCVFILLHLFAIGQVISFHDDSLKINKVYIDAHTTAKQLDALLGAKHSKVKAKSDLNIKTHTGVKVKQVTLYYPTLGIAFRTYKDDPSKYSLSIKIANTSDASDEFDGKLIQLFTGYLFIVGNDMTGHKSVEDIKLMKNVAVSFQESYPGGNRTIVGGEILYQKDIIRLSIDKKTQEITAIYFYHNFKR</sequence>
<dbReference type="Pfam" id="PF24880">
    <property type="entry name" value="DUF7738"/>
    <property type="match status" value="1"/>
</dbReference>